<protein>
    <submittedName>
        <fullName evidence="2">Uncharacterized protein</fullName>
    </submittedName>
</protein>
<reference evidence="2 3" key="1">
    <citation type="submission" date="2018-10" db="EMBL/GenBank/DDBJ databases">
        <title>A high-quality apple genome assembly.</title>
        <authorList>
            <person name="Hu J."/>
        </authorList>
    </citation>
    <scope>NUCLEOTIDE SEQUENCE [LARGE SCALE GENOMIC DNA]</scope>
    <source>
        <strain evidence="3">cv. HFTH1</strain>
        <tissue evidence="2">Young leaf</tissue>
    </source>
</reference>
<dbReference type="InterPro" id="IPR036778">
    <property type="entry name" value="OHCU_decarboxylase_sf"/>
</dbReference>
<evidence type="ECO:0000256" key="1">
    <source>
        <dbReference type="SAM" id="Phobius"/>
    </source>
</evidence>
<organism evidence="2 3">
    <name type="scientific">Malus domestica</name>
    <name type="common">Apple</name>
    <name type="synonym">Pyrus malus</name>
    <dbReference type="NCBI Taxonomy" id="3750"/>
    <lineage>
        <taxon>Eukaryota</taxon>
        <taxon>Viridiplantae</taxon>
        <taxon>Streptophyta</taxon>
        <taxon>Embryophyta</taxon>
        <taxon>Tracheophyta</taxon>
        <taxon>Spermatophyta</taxon>
        <taxon>Magnoliopsida</taxon>
        <taxon>eudicotyledons</taxon>
        <taxon>Gunneridae</taxon>
        <taxon>Pentapetalae</taxon>
        <taxon>rosids</taxon>
        <taxon>fabids</taxon>
        <taxon>Rosales</taxon>
        <taxon>Rosaceae</taxon>
        <taxon>Amygdaloideae</taxon>
        <taxon>Maleae</taxon>
        <taxon>Malus</taxon>
    </lineage>
</organism>
<keyword evidence="3" id="KW-1185">Reference proteome</keyword>
<evidence type="ECO:0000313" key="3">
    <source>
        <dbReference type="Proteomes" id="UP000290289"/>
    </source>
</evidence>
<comment type="caution">
    <text evidence="2">The sequence shown here is derived from an EMBL/GenBank/DDBJ whole genome shotgun (WGS) entry which is preliminary data.</text>
</comment>
<feature type="non-terminal residue" evidence="2">
    <location>
        <position position="1"/>
    </location>
</feature>
<dbReference type="SUPFAM" id="SSF158694">
    <property type="entry name" value="UraD-Like"/>
    <property type="match status" value="1"/>
</dbReference>
<dbReference type="GO" id="GO:0019628">
    <property type="term" value="P:urate catabolic process"/>
    <property type="evidence" value="ECO:0007669"/>
    <property type="project" value="TreeGrafter"/>
</dbReference>
<sequence length="159" mass="17514">WSKGEHATALATSTSSSLQSGEGILAELKKRYPNRPIVEFKIATQEQMKITELLLAKLFATKENVTSTGNKNLAIVAKKAEGVLIFFVYIIFSPFMRMQLWALLVSQCFYLMNDCSPGKDRVSIIGGHRTSASEASSVKTSHAPTRTRPPITTHILDVS</sequence>
<dbReference type="Proteomes" id="UP000290289">
    <property type="component" value="Chromosome 2"/>
</dbReference>
<dbReference type="GO" id="GO:0051997">
    <property type="term" value="F:2-oxo-4-hydroxy-4-carboxy-5-ureidoimidazoline decarboxylase activity"/>
    <property type="evidence" value="ECO:0007669"/>
    <property type="project" value="TreeGrafter"/>
</dbReference>
<keyword evidence="1" id="KW-1133">Transmembrane helix</keyword>
<proteinExistence type="predicted"/>
<dbReference type="Gene3D" id="1.10.3330.10">
    <property type="entry name" value="Oxo-4-hydroxy-4-carboxy-5-ureidoimidazoline decarboxylase"/>
    <property type="match status" value="1"/>
</dbReference>
<name>A0A498KGX3_MALDO</name>
<accession>A0A498KGX3</accession>
<keyword evidence="1" id="KW-0812">Transmembrane</keyword>
<dbReference type="STRING" id="3750.A0A498KGX3"/>
<feature type="transmembrane region" description="Helical" evidence="1">
    <location>
        <begin position="83"/>
        <end position="104"/>
    </location>
</feature>
<gene>
    <name evidence="2" type="ORF">DVH24_025793</name>
</gene>
<dbReference type="AlphaFoldDB" id="A0A498KGX3"/>
<dbReference type="EMBL" id="RDQH01000328">
    <property type="protein sequence ID" value="RXI06657.1"/>
    <property type="molecule type" value="Genomic_DNA"/>
</dbReference>
<dbReference type="PANTHER" id="PTHR43466">
    <property type="entry name" value="2-OXO-4-HYDROXY-4-CARBOXY-5-UREIDOIMIDAZOLINE DECARBOXYLASE-RELATED"/>
    <property type="match status" value="1"/>
</dbReference>
<dbReference type="GO" id="GO:0005777">
    <property type="term" value="C:peroxisome"/>
    <property type="evidence" value="ECO:0007669"/>
    <property type="project" value="TreeGrafter"/>
</dbReference>
<evidence type="ECO:0000313" key="2">
    <source>
        <dbReference type="EMBL" id="RXI06657.1"/>
    </source>
</evidence>
<dbReference type="PANTHER" id="PTHR43466:SF1">
    <property type="entry name" value="2-OXO-4-HYDROXY-4-CARBOXY-5-UREIDOIMIDAZOLINE DECARBOXYLASE-RELATED"/>
    <property type="match status" value="1"/>
</dbReference>
<keyword evidence="1" id="KW-0472">Membrane</keyword>